<dbReference type="Proteomes" id="UP001143856">
    <property type="component" value="Unassembled WGS sequence"/>
</dbReference>
<protein>
    <submittedName>
        <fullName evidence="1">Uncharacterized protein</fullName>
    </submittedName>
</protein>
<sequence length="2509" mass="274721">MSGDIPIAVIGLAYRAPGVGRKGLWDYLTQARSAWTSIPDTRFHQSAYWKPGEDKSGVFKAEGAHFLPDDIYAFDAAFFNMRAEEARNSDPQHRMLLECALEAAEDAGQTLLDLAGKKIGVFVGCGQNEYSQRLYDDPHAAKTFSATGVAPCMASNRISYFLGIDGPSVVLDAACASSLYAAHQALSALRNGECDGAFVGAASLTLGPGGWITLEKTGALSVQGRSYSYDEKASGFGRGEGAACVLIKRMDDAIRDGDPIRSIIRSSACNHGGRSEGITLPNGIAQRKLLLAVHEAAGLDPSQTPVVEGHGTGTAAGDPIEAGAFTAVLAKDRTAENPIYIGSVKSNFGHLEGASGILGMVKAILMIENGVVLPTAGFDRINPMIEGKEKIRVPESPIPWPSGETKRAIVTNFGFGGSNSAMILDAPPRAARFGVNGVNGVNGENGDSSNLNQQRLFVFSAKAEKSLANYLSSFEEYLDDAPESKDFVKNISYTLGQRRTHHAYRVSVVADSITSLQEKLSTVKPTRVRDHMITMAFTGQGAQYAQMGSGLRHYSAFATAIDEAEVHLREMGASWSLTVELAKLAHDSRVDDAEISQPACTAVQLALVMLLRSWGVTPAKVLGHSSGEIAAAFTAGLVSFRTALAIAYFRGQAAAILIRQQSLKGAMLALGVGSEEATELIEKHAQSYATVAAINSPASVTVSGDESAIENIKAAADEKGLFARRLKVQLPYHSRYMNEVSGFYLAAIKPFCDEDVFAIKKQDFSRPVFVSSVTGCVEDPVAIDESYWVENLVKPVRFLDAMRTVIAPQKTGNTNVSKGQQDVIIEIGPHHALRNPIKQILEHQRSGRQKTLSFAILSSLARGIDGHESLLNLAGTLFTTGVPVELGPVNGTDMHNAHVVTGLPAYAWDKSMTYEIRPRGTHETLYPGESYNYLLGRKDKSNGGRERAYRQVFTLDEMPWVRDHNVAGAVIFPMTGYMSCAIEAARRTLSTPAAAFLVSDFHAVRRLEIQEEQVVDMVTKIKPATTGTGSVSSTTWTFEISTWAEAEGWIIHTYGQIKPEMTEMTTDSPTLSQSLPLVDTTNLTERDVAYAYEYAGVRATRYGPTFRNTIRFFEGKGYTVLEHRLRDLGESLRSPGPYGSPVTVDPPTLDGFLQGGGPLQVTEDGKRPAQMPNYINRFRISNNIPTTPQQRFDVVTRLIDYDTKGGRMSIGVAAFSRGRDGSLTPVAEWESVAFRSIGSTEDDLDPASHLPDNWAWEKLSRFDFLPSEQLTKSVPVWDSEVNDIHITKMFKAACYYIDRGLAETAQDDRSELPFHLARFVNWANKHIPEYGLTFEDEPTALLGDVRSFNAQGEMLCLIGEMLVPIIREEIEPLEVMLAEGRLTRYYEADAMNAHLSRVMGVLIANLSHLNPNLRILEIGAGTAGTTLPVLEALSRDWKEASFLNFTFTDISTGFFENARTKLARWSQRITFQKLDISQDPVEQGFDVESFDIVIAANVLHATKDMTVTMSHVRKLLTPGGKLFLLEGNRHLPLLLPFFLLPGWWYAEDEYRDREEGPMMPVPVWNRLLLDTGFSGVDVSLRDNPNSEEEATVSVICSTRIGKQEHSQAITICGPFMDDEEVEFAQMVADSISQSIGCPTEIKPFAETDPADVPYYVFIDSPRHCLLQDVSLDVFESLKRLLLRNTAILWVIPQGGPPESKSIKGIIRTLRIESEPKHLLTLDDVPYTPQGVSAIVTLAKILRDPEATRTQDQDFVWHEDSIHLPRMRLLQEVKEQFAVEQGLSFKKVQNIWAGDRALEMTVDAAGSADSIYFRRTDGNQEPIGEDEIIVKVEAAGVSYRDLNHVLGSIPWAPPGFDGAGKVVKKGSRVTNLREGDVVFFLAPDGGAFSTYKRMLFWQAAKVPEGTAITDAASLPLAYSIAVLALIRNGRLTKGDTVLIHAAAGAIGQACIVLAQHVGARVFATAGTEAKRKFLHNTFGIPDSQIFSSHGPEFRDKIITETSGRGVDVVVNSLSGELLVETWTLCAKFGRFIEIGKKDAFENSYLPMRPFNSNATFTSIELRELFRHRPRELEDVFSEVVELIQGRVAVPIRPITVLPISEFSTALRKLKSGENIGKIVVTLGANENVLAETALRPTQVTMNPNATYLITGGTRGIGLNLASWMIENGAHNIVLLGRSGSSGPDVQKLLNQYEGTDIRVRALACDVSSRTALASVLENIKDLPPVRGVVHSALQLNDKLFENAVYEDWEIITGPRVRGAWNLHDLLPSDLDFFILLGSFLGDTGNAGQSIYASTAVFYDAFTQYRNARGQYTVCVALPVVLDVGYVAANDLSEVLKQSLGATLTMADIRTIVKGIIMEQPSPFHHNNKAAAFRMFLNGQPIEDGPWEYFHPVHTKERLKAERQKRGKAGGGGTRSDMYSTLWTAAEDPLVGLTEALITKVSAMIMMDREDVRAEVALSSYGLDSLVSVELRNWIRRETEVELALSAITQAENLQSLAAHIIAQRESAQGG</sequence>
<dbReference type="EMBL" id="JAPDGR010000009">
    <property type="protein sequence ID" value="KAJ2999056.1"/>
    <property type="molecule type" value="Genomic_DNA"/>
</dbReference>
<keyword evidence="2" id="KW-1185">Reference proteome</keyword>
<proteinExistence type="predicted"/>
<name>A0ACC1PTB5_9PEZI</name>
<comment type="caution">
    <text evidence="1">The sequence shown here is derived from an EMBL/GenBank/DDBJ whole genome shotgun (WGS) entry which is preliminary data.</text>
</comment>
<reference evidence="1" key="1">
    <citation type="submission" date="2022-10" db="EMBL/GenBank/DDBJ databases">
        <title>Genome Sequence of Xylaria curta.</title>
        <authorList>
            <person name="Buettner E."/>
        </authorList>
    </citation>
    <scope>NUCLEOTIDE SEQUENCE</scope>
    <source>
        <strain evidence="1">Babe10</strain>
    </source>
</reference>
<gene>
    <name evidence="1" type="ORF">NUW58_g126</name>
</gene>
<evidence type="ECO:0000313" key="2">
    <source>
        <dbReference type="Proteomes" id="UP001143856"/>
    </source>
</evidence>
<evidence type="ECO:0000313" key="1">
    <source>
        <dbReference type="EMBL" id="KAJ2999056.1"/>
    </source>
</evidence>
<organism evidence="1 2">
    <name type="scientific">Xylaria curta</name>
    <dbReference type="NCBI Taxonomy" id="42375"/>
    <lineage>
        <taxon>Eukaryota</taxon>
        <taxon>Fungi</taxon>
        <taxon>Dikarya</taxon>
        <taxon>Ascomycota</taxon>
        <taxon>Pezizomycotina</taxon>
        <taxon>Sordariomycetes</taxon>
        <taxon>Xylariomycetidae</taxon>
        <taxon>Xylariales</taxon>
        <taxon>Xylariaceae</taxon>
        <taxon>Xylaria</taxon>
    </lineage>
</organism>
<accession>A0ACC1PTB5</accession>